<dbReference type="Pfam" id="PF01432">
    <property type="entry name" value="Peptidase_M3"/>
    <property type="match status" value="1"/>
</dbReference>
<dbReference type="EMBL" id="CM001167">
    <property type="protein sequence ID" value="EGJ70686.1"/>
    <property type="molecule type" value="Genomic_DNA"/>
</dbReference>
<gene>
    <name evidence="9" type="ORF">Bcop_0468</name>
</gene>
<accession>F3ZR93</accession>
<sequence length="696" mass="78961">MKKTLFILATSCMMYSCSTTPTESNNPLLSEFTTEFGAPPFDQIKNEHYEPAFEKGFEEQNQLIKAIIDNPEEATFENVIVALDNSSPLLDRAGGVFFNLTSADNNDELQAISEKVLPKLTGHGDNIYLNEDLFKKVNDVYQKKESLNLTTEQLRLLDNTYKGFVRSGANLNPEQKTHLKEINKELASLGLKFANNLLGEDNNYKLYIDKEEDLAGLPAAYIASAAEEAKAAGQEGKWLVTLHNSSRLPFLQNADNRELRQQLFTAYINRGNNDNQFNNKEIITNIVKLRLEKAKLLGYDSYSNFVLDENMAKNSQTVMDFLSKLWDYALPNAKAEAKELQEMMDKEGKGEQLEGWDWWYYTTKLREAKYNLNESEIKPYFKLENVREGAFAVASKLYGITFNKLTNIPTYNTDVEVFEVKDSENNHVGLFYVDYYPRAGKSGGAWMSTYRDQKGDIRPLVCNVASFTKPTADTPSLLTLDEVTTLFHELGHGLHGLLTKCNYAGISGTSVARDFVELPSQINEHWAMEPEVLKSYAKHYQTGEVISDELIEKIQKQATFNEGFRVTELLAAAILDMNLHNLTEVDENLDVVAFENEAMNKLGLLKQIPPRYRTTYFKHIVGGYAAGYYSYLWANVLDADAFQAFKENGIFDAETARKFKENVLEKGNSEDPMTLYVKFRGAEPQLEPMLKDRGLL</sequence>
<comment type="cofactor">
    <cofactor evidence="7">
        <name>Zn(2+)</name>
        <dbReference type="ChEBI" id="CHEBI:29105"/>
    </cofactor>
    <text evidence="7">Binds 1 zinc ion.</text>
</comment>
<protein>
    <submittedName>
        <fullName evidence="9">Peptidyl-dipeptidase Dcp</fullName>
        <ecNumber evidence="9">3.4.15.5</ecNumber>
    </submittedName>
</protein>
<evidence type="ECO:0000313" key="10">
    <source>
        <dbReference type="Proteomes" id="UP000018439"/>
    </source>
</evidence>
<dbReference type="OrthoDB" id="9773538at2"/>
<dbReference type="InterPro" id="IPR001567">
    <property type="entry name" value="Pept_M3A_M3B_dom"/>
</dbReference>
<dbReference type="SUPFAM" id="SSF55486">
    <property type="entry name" value="Metalloproteases ('zincins'), catalytic domain"/>
    <property type="match status" value="1"/>
</dbReference>
<dbReference type="AlphaFoldDB" id="F3ZR93"/>
<reference evidence="9 10" key="1">
    <citation type="journal article" date="2011" name="Stand. Genomic Sci.">
        <title>Non-contiguous finished genome sequence of Bacteroides coprosuis type strain (PC139).</title>
        <authorList>
            <person name="Land M."/>
            <person name="Held B."/>
            <person name="Gronow S."/>
            <person name="Abt B."/>
            <person name="Lucas S."/>
            <person name="Del Rio T.G."/>
            <person name="Nolan M."/>
            <person name="Tice H."/>
            <person name="Cheng J.F."/>
            <person name="Pitluck S."/>
            <person name="Liolios K."/>
            <person name="Pagani I."/>
            <person name="Ivanova N."/>
            <person name="Mavromatis K."/>
            <person name="Mikhailova N."/>
            <person name="Pati A."/>
            <person name="Tapia R."/>
            <person name="Han C."/>
            <person name="Goodwin L."/>
            <person name="Chen A."/>
            <person name="Palaniappan K."/>
            <person name="Hauser L."/>
            <person name="Brambilla E.M."/>
            <person name="Rohde M."/>
            <person name="Goker M."/>
            <person name="Detter J.C."/>
            <person name="Woyke T."/>
            <person name="Bristow J."/>
            <person name="Eisen J.A."/>
            <person name="Markowitz V."/>
            <person name="Hugenholtz P."/>
            <person name="Kyrpides N.C."/>
            <person name="Klenk H.P."/>
            <person name="Lapidus A."/>
        </authorList>
    </citation>
    <scope>NUCLEOTIDE SEQUENCE</scope>
    <source>
        <strain evidence="9 10">DSM 18011</strain>
    </source>
</reference>
<dbReference type="InterPro" id="IPR034005">
    <property type="entry name" value="M3A_DCP"/>
</dbReference>
<dbReference type="InterPro" id="IPR024079">
    <property type="entry name" value="MetalloPept_cat_dom_sf"/>
</dbReference>
<dbReference type="EC" id="3.4.15.5" evidence="9"/>
<evidence type="ECO:0000313" key="9">
    <source>
        <dbReference type="EMBL" id="EGJ70686.1"/>
    </source>
</evidence>
<keyword evidence="9" id="KW-0121">Carboxypeptidase</keyword>
<dbReference type="PANTHER" id="PTHR43660">
    <property type="entry name" value="DIPEPTIDYL CARBOXYPEPTIDASE"/>
    <property type="match status" value="1"/>
</dbReference>
<evidence type="ECO:0000256" key="5">
    <source>
        <dbReference type="ARBA" id="ARBA00022833"/>
    </source>
</evidence>
<dbReference type="Gene3D" id="1.10.1370.40">
    <property type="match status" value="1"/>
</dbReference>
<dbReference type="Gene3D" id="3.40.390.10">
    <property type="entry name" value="Collagenase (Catalytic Domain)"/>
    <property type="match status" value="1"/>
</dbReference>
<dbReference type="GO" id="GO:0004180">
    <property type="term" value="F:carboxypeptidase activity"/>
    <property type="evidence" value="ECO:0007669"/>
    <property type="project" value="UniProtKB-KW"/>
</dbReference>
<evidence type="ECO:0000256" key="1">
    <source>
        <dbReference type="ARBA" id="ARBA00006040"/>
    </source>
</evidence>
<dbReference type="GO" id="GO:0046872">
    <property type="term" value="F:metal ion binding"/>
    <property type="evidence" value="ECO:0007669"/>
    <property type="project" value="UniProtKB-UniRule"/>
</dbReference>
<dbReference type="InterPro" id="IPR045090">
    <property type="entry name" value="Pept_M3A_M3B"/>
</dbReference>
<name>F3ZR93_9BACE</name>
<proteinExistence type="inferred from homology"/>
<evidence type="ECO:0000256" key="7">
    <source>
        <dbReference type="RuleBase" id="RU003435"/>
    </source>
</evidence>
<evidence type="ECO:0000256" key="4">
    <source>
        <dbReference type="ARBA" id="ARBA00022801"/>
    </source>
</evidence>
<dbReference type="GO" id="GO:0005829">
    <property type="term" value="C:cytosol"/>
    <property type="evidence" value="ECO:0007669"/>
    <property type="project" value="TreeGrafter"/>
</dbReference>
<dbReference type="HOGENOM" id="CLU_001805_4_0_10"/>
<dbReference type="Proteomes" id="UP000018439">
    <property type="component" value="Chromosome"/>
</dbReference>
<dbReference type="PANTHER" id="PTHR43660:SF1">
    <property type="entry name" value="DIPEPTIDYL CARBOXYPEPTIDASE"/>
    <property type="match status" value="1"/>
</dbReference>
<evidence type="ECO:0000256" key="3">
    <source>
        <dbReference type="ARBA" id="ARBA00022723"/>
    </source>
</evidence>
<dbReference type="STRING" id="679937.Bcop_0468"/>
<dbReference type="GO" id="GO:0006508">
    <property type="term" value="P:proteolysis"/>
    <property type="evidence" value="ECO:0007669"/>
    <property type="project" value="UniProtKB-KW"/>
</dbReference>
<dbReference type="InterPro" id="IPR024077">
    <property type="entry name" value="Neurolysin/TOP_dom2"/>
</dbReference>
<keyword evidence="6 7" id="KW-0482">Metalloprotease</keyword>
<dbReference type="eggNOG" id="COG0339">
    <property type="taxonomic scope" value="Bacteria"/>
</dbReference>
<feature type="domain" description="Peptidase M3A/M3B catalytic" evidence="8">
    <location>
        <begin position="251"/>
        <end position="694"/>
    </location>
</feature>
<dbReference type="GO" id="GO:0004222">
    <property type="term" value="F:metalloendopeptidase activity"/>
    <property type="evidence" value="ECO:0007669"/>
    <property type="project" value="InterPro"/>
</dbReference>
<dbReference type="CDD" id="cd06456">
    <property type="entry name" value="M3A_DCP"/>
    <property type="match status" value="1"/>
</dbReference>
<keyword evidence="3 7" id="KW-0479">Metal-binding</keyword>
<dbReference type="GO" id="GO:0008241">
    <property type="term" value="F:peptidyl-dipeptidase activity"/>
    <property type="evidence" value="ECO:0007669"/>
    <property type="project" value="UniProtKB-EC"/>
</dbReference>
<evidence type="ECO:0000259" key="8">
    <source>
        <dbReference type="Pfam" id="PF01432"/>
    </source>
</evidence>
<evidence type="ECO:0000256" key="6">
    <source>
        <dbReference type="ARBA" id="ARBA00023049"/>
    </source>
</evidence>
<keyword evidence="4 7" id="KW-0378">Hydrolase</keyword>
<keyword evidence="2 7" id="KW-0645">Protease</keyword>
<dbReference type="Gene3D" id="1.10.1370.10">
    <property type="entry name" value="Neurolysin, domain 3"/>
    <property type="match status" value="1"/>
</dbReference>
<comment type="similarity">
    <text evidence="1 7">Belongs to the peptidase M3 family.</text>
</comment>
<keyword evidence="10" id="KW-1185">Reference proteome</keyword>
<keyword evidence="5 7" id="KW-0862">Zinc</keyword>
<organism evidence="9 10">
    <name type="scientific">Bacteroides coprosuis DSM 18011</name>
    <dbReference type="NCBI Taxonomy" id="679937"/>
    <lineage>
        <taxon>Bacteria</taxon>
        <taxon>Pseudomonadati</taxon>
        <taxon>Bacteroidota</taxon>
        <taxon>Bacteroidia</taxon>
        <taxon>Bacteroidales</taxon>
        <taxon>Bacteroidaceae</taxon>
        <taxon>Bacteroides</taxon>
    </lineage>
</organism>
<dbReference type="PROSITE" id="PS51257">
    <property type="entry name" value="PROKAR_LIPOPROTEIN"/>
    <property type="match status" value="1"/>
</dbReference>
<evidence type="ECO:0000256" key="2">
    <source>
        <dbReference type="ARBA" id="ARBA00022670"/>
    </source>
</evidence>
<dbReference type="FunFam" id="3.40.390.10:FF:000009">
    <property type="entry name" value="Oligopeptidase A"/>
    <property type="match status" value="1"/>
</dbReference>